<dbReference type="PANTHER" id="PTHR40129:SF2">
    <property type="entry name" value="KETOPANTOATE REDUCTASE N-TERMINAL DOMAIN-CONTAINING PROTEIN"/>
    <property type="match status" value="1"/>
</dbReference>
<accession>A0A1N7J5A9</accession>
<feature type="domain" description="Pyrroline-5-carboxylate reductase catalytic N-terminal" evidence="1">
    <location>
        <begin position="2"/>
        <end position="73"/>
    </location>
</feature>
<evidence type="ECO:0000259" key="1">
    <source>
        <dbReference type="Pfam" id="PF03807"/>
    </source>
</evidence>
<dbReference type="InterPro" id="IPR036291">
    <property type="entry name" value="NAD(P)-bd_dom_sf"/>
</dbReference>
<gene>
    <name evidence="2" type="ORF">SAMN05421789_101131</name>
</gene>
<dbReference type="AlphaFoldDB" id="A0A1N7J5A9"/>
<protein>
    <submittedName>
        <fullName evidence="2">Nucleoside-diphosphate-sugar epimerase</fullName>
    </submittedName>
</protein>
<dbReference type="SUPFAM" id="SSF51735">
    <property type="entry name" value="NAD(P)-binding Rossmann-fold domains"/>
    <property type="match status" value="1"/>
</dbReference>
<evidence type="ECO:0000313" key="2">
    <source>
        <dbReference type="EMBL" id="SIS44568.1"/>
    </source>
</evidence>
<dbReference type="EMBL" id="FTOI01000001">
    <property type="protein sequence ID" value="SIS44568.1"/>
    <property type="molecule type" value="Genomic_DNA"/>
</dbReference>
<dbReference type="InterPro" id="IPR028939">
    <property type="entry name" value="P5C_Rdtase_cat_N"/>
</dbReference>
<dbReference type="OrthoDB" id="751203at2"/>
<sequence length="243" mass="27705">MKIAIIGCGWVGKRVAKYLTAKNHFVIATTTSSEKIPALKEVASEVHVLDFNSTENFDFLNTIDVAIFSMPISRNTWIQGFKKLNKTFPKTLLFSSTGIYPTENRTFTEKDTDHLRTDILAAERAVTEKFAQTTILRFGGLMGDERALKNMFKHKSPENPQKKANYIHFEDILRIVELLINSDTPSEIYNIVAPEHPSIGEILQLNTAENTNLPSENKHRIISSAHFIQNFNYTFIHPNPKYF</sequence>
<organism evidence="2 3">
    <name type="scientific">Kaistella chaponensis</name>
    <dbReference type="NCBI Taxonomy" id="713588"/>
    <lineage>
        <taxon>Bacteria</taxon>
        <taxon>Pseudomonadati</taxon>
        <taxon>Bacteroidota</taxon>
        <taxon>Flavobacteriia</taxon>
        <taxon>Flavobacteriales</taxon>
        <taxon>Weeksellaceae</taxon>
        <taxon>Chryseobacterium group</taxon>
        <taxon>Kaistella</taxon>
    </lineage>
</organism>
<dbReference type="PANTHER" id="PTHR40129">
    <property type="entry name" value="KETOPANTOATE REDUCTASE N-TERMINAL DOMAIN-CONTAINING PROTEIN"/>
    <property type="match status" value="1"/>
</dbReference>
<dbReference type="STRING" id="713588.SAMN05421789_101131"/>
<dbReference type="RefSeq" id="WP_076384333.1">
    <property type="nucleotide sequence ID" value="NZ_FTOI01000001.1"/>
</dbReference>
<proteinExistence type="predicted"/>
<dbReference type="Proteomes" id="UP000185839">
    <property type="component" value="Unassembled WGS sequence"/>
</dbReference>
<reference evidence="3" key="1">
    <citation type="submission" date="2017-01" db="EMBL/GenBank/DDBJ databases">
        <authorList>
            <person name="Varghese N."/>
            <person name="Submissions S."/>
        </authorList>
    </citation>
    <scope>NUCLEOTIDE SEQUENCE [LARGE SCALE GENOMIC DNA]</scope>
    <source>
        <strain evidence="3">DSM 23145</strain>
    </source>
</reference>
<evidence type="ECO:0000313" key="3">
    <source>
        <dbReference type="Proteomes" id="UP000185839"/>
    </source>
</evidence>
<dbReference type="Pfam" id="PF03807">
    <property type="entry name" value="F420_oxidored"/>
    <property type="match status" value="1"/>
</dbReference>
<name>A0A1N7J5A9_9FLAO</name>
<dbReference type="Gene3D" id="3.40.50.720">
    <property type="entry name" value="NAD(P)-binding Rossmann-like Domain"/>
    <property type="match status" value="1"/>
</dbReference>
<keyword evidence="3" id="KW-1185">Reference proteome</keyword>